<dbReference type="GO" id="GO:0005664">
    <property type="term" value="C:nuclear origin of replication recognition complex"/>
    <property type="evidence" value="ECO:0007669"/>
    <property type="project" value="InterPro"/>
</dbReference>
<dbReference type="CDD" id="cd16075">
    <property type="entry name" value="ORC6_CTD"/>
    <property type="match status" value="1"/>
</dbReference>
<protein>
    <recommendedName>
        <fullName evidence="9">SoHo domain-containing protein</fullName>
    </recommendedName>
</protein>
<dbReference type="Gene3D" id="1.10.472.10">
    <property type="entry name" value="Cyclin-like"/>
    <property type="match status" value="1"/>
</dbReference>
<evidence type="ECO:0000256" key="1">
    <source>
        <dbReference type="ARBA" id="ARBA00004123"/>
    </source>
</evidence>
<dbReference type="InterPro" id="IPR020529">
    <property type="entry name" value="ORC6_met/pln"/>
</dbReference>
<comment type="similarity">
    <text evidence="3">Belongs to the ORC6 family.</text>
</comment>
<dbReference type="InterPro" id="IPR008721">
    <property type="entry name" value="ORC6_cyclin_first"/>
</dbReference>
<sequence length="315" mass="35910">MATSKTLRLLAVKLGLANEVKVLSKAAEFERLLQIKSTPGNNFSDTSKIVILLDLAASVLGTNFDQKTAVKYSGLKGPSYRNSRKVIENLLELNNEKLSISALCLNLQCTEVQDLAESIMKEYETSAKVELDLTLPQYVCMAVYQACRINKVKITKSKFIEKSRLKPGQWSELDAEWTKIVEEKFLVVKKRGRPPKVLIENENEMDIDASPVKETTETKIEPYEDWKRRMLEQAYKELRELENKKRVGKNRVSFSEDNLPRRSSRMTPQKSSGMTPQKSSGTTPLKSPSKQRTPQKFSPYKSPEKAKLRLNFPKM</sequence>
<dbReference type="Proteomes" id="UP001152562">
    <property type="component" value="Unassembled WGS sequence"/>
</dbReference>
<dbReference type="CDD" id="cd11583">
    <property type="entry name" value="Orc6_mid"/>
    <property type="match status" value="1"/>
</dbReference>
<keyword evidence="6" id="KW-0238">DNA-binding</keyword>
<dbReference type="PANTHER" id="PTHR13394">
    <property type="entry name" value="ORIGIN RECOGNITION COMPLEX SUBUNIT 6"/>
    <property type="match status" value="1"/>
</dbReference>
<gene>
    <name evidence="10" type="ORF">PIBRA_LOCUS4291</name>
</gene>
<keyword evidence="4" id="KW-0235">DNA replication</keyword>
<reference evidence="10" key="1">
    <citation type="submission" date="2022-05" db="EMBL/GenBank/DDBJ databases">
        <authorList>
            <person name="Okamura Y."/>
        </authorList>
    </citation>
    <scope>NUCLEOTIDE SEQUENCE</scope>
</reference>
<feature type="compositionally biased region" description="Polar residues" evidence="8">
    <location>
        <begin position="265"/>
        <end position="296"/>
    </location>
</feature>
<comment type="subcellular location">
    <subcellularLocation>
        <location evidence="2">Cell junction</location>
    </subcellularLocation>
    <subcellularLocation>
        <location evidence="1">Nucleus</location>
    </subcellularLocation>
</comment>
<dbReference type="GO" id="GO:0006270">
    <property type="term" value="P:DNA replication initiation"/>
    <property type="evidence" value="ECO:0007669"/>
    <property type="project" value="TreeGrafter"/>
</dbReference>
<dbReference type="InterPro" id="IPR003127">
    <property type="entry name" value="SoHo_dom"/>
</dbReference>
<evidence type="ECO:0000313" key="10">
    <source>
        <dbReference type="EMBL" id="CAH4023689.1"/>
    </source>
</evidence>
<evidence type="ECO:0000256" key="6">
    <source>
        <dbReference type="ARBA" id="ARBA00023125"/>
    </source>
</evidence>
<keyword evidence="11" id="KW-1185">Reference proteome</keyword>
<feature type="domain" description="SoHo" evidence="9">
    <location>
        <begin position="195"/>
        <end position="257"/>
    </location>
</feature>
<evidence type="ECO:0000256" key="7">
    <source>
        <dbReference type="ARBA" id="ARBA00023242"/>
    </source>
</evidence>
<accession>A0A9P0TFF7</accession>
<dbReference type="GO" id="GO:0003677">
    <property type="term" value="F:DNA binding"/>
    <property type="evidence" value="ECO:0007669"/>
    <property type="project" value="UniProtKB-KW"/>
</dbReference>
<evidence type="ECO:0000256" key="8">
    <source>
        <dbReference type="SAM" id="MobiDB-lite"/>
    </source>
</evidence>
<evidence type="ECO:0000256" key="2">
    <source>
        <dbReference type="ARBA" id="ARBA00004282"/>
    </source>
</evidence>
<evidence type="ECO:0000256" key="3">
    <source>
        <dbReference type="ARBA" id="ARBA00010840"/>
    </source>
</evidence>
<dbReference type="Pfam" id="PF21913">
    <property type="entry name" value="ORC6_2nd"/>
    <property type="match status" value="1"/>
</dbReference>
<dbReference type="PROSITE" id="PS50831">
    <property type="entry name" value="SOHO"/>
    <property type="match status" value="1"/>
</dbReference>
<name>A0A9P0TFF7_PIEBR</name>
<dbReference type="Pfam" id="PF05460">
    <property type="entry name" value="ORC6"/>
    <property type="match status" value="1"/>
</dbReference>
<proteinExistence type="inferred from homology"/>
<dbReference type="GO" id="GO:0070161">
    <property type="term" value="C:anchoring junction"/>
    <property type="evidence" value="ECO:0007669"/>
    <property type="project" value="UniProtKB-SubCell"/>
</dbReference>
<dbReference type="InterPro" id="IPR054113">
    <property type="entry name" value="ORC6_cyclin-like_2nd"/>
</dbReference>
<evidence type="ECO:0000256" key="5">
    <source>
        <dbReference type="ARBA" id="ARBA00022949"/>
    </source>
</evidence>
<keyword evidence="5" id="KW-0965">Cell junction</keyword>
<keyword evidence="7" id="KW-0539">Nucleus</keyword>
<organism evidence="10 11">
    <name type="scientific">Pieris brassicae</name>
    <name type="common">White butterfly</name>
    <name type="synonym">Large white butterfly</name>
    <dbReference type="NCBI Taxonomy" id="7116"/>
    <lineage>
        <taxon>Eukaryota</taxon>
        <taxon>Metazoa</taxon>
        <taxon>Ecdysozoa</taxon>
        <taxon>Arthropoda</taxon>
        <taxon>Hexapoda</taxon>
        <taxon>Insecta</taxon>
        <taxon>Pterygota</taxon>
        <taxon>Neoptera</taxon>
        <taxon>Endopterygota</taxon>
        <taxon>Lepidoptera</taxon>
        <taxon>Glossata</taxon>
        <taxon>Ditrysia</taxon>
        <taxon>Papilionoidea</taxon>
        <taxon>Pieridae</taxon>
        <taxon>Pierinae</taxon>
        <taxon>Pieris</taxon>
    </lineage>
</organism>
<evidence type="ECO:0000313" key="11">
    <source>
        <dbReference type="Proteomes" id="UP001152562"/>
    </source>
</evidence>
<comment type="caution">
    <text evidence="10">The sequence shown here is derived from an EMBL/GenBank/DDBJ whole genome shotgun (WGS) entry which is preliminary data.</text>
</comment>
<dbReference type="EMBL" id="CALOZG010000004">
    <property type="protein sequence ID" value="CAH4023689.1"/>
    <property type="molecule type" value="Genomic_DNA"/>
</dbReference>
<dbReference type="AlphaFoldDB" id="A0A9P0TFF7"/>
<feature type="region of interest" description="Disordered" evidence="8">
    <location>
        <begin position="249"/>
        <end position="315"/>
    </location>
</feature>
<evidence type="ECO:0000259" key="9">
    <source>
        <dbReference type="PROSITE" id="PS50831"/>
    </source>
</evidence>
<dbReference type="PANTHER" id="PTHR13394:SF0">
    <property type="entry name" value="ORIGIN RECOGNITION COMPLEX SUBUNIT 6"/>
    <property type="match status" value="1"/>
</dbReference>
<evidence type="ECO:0000256" key="4">
    <source>
        <dbReference type="ARBA" id="ARBA00022705"/>
    </source>
</evidence>